<evidence type="ECO:0000313" key="1">
    <source>
        <dbReference type="EMBL" id="GAG23215.1"/>
    </source>
</evidence>
<proteinExistence type="predicted"/>
<reference evidence="1" key="1">
    <citation type="journal article" date="2014" name="Front. Microbiol.">
        <title>High frequency of phylogenetically diverse reductive dehalogenase-homologous genes in deep subseafloor sedimentary metagenomes.</title>
        <authorList>
            <person name="Kawai M."/>
            <person name="Futagami T."/>
            <person name="Toyoda A."/>
            <person name="Takaki Y."/>
            <person name="Nishi S."/>
            <person name="Hori S."/>
            <person name="Arai W."/>
            <person name="Tsubouchi T."/>
            <person name="Morono Y."/>
            <person name="Uchiyama I."/>
            <person name="Ito T."/>
            <person name="Fujiyama A."/>
            <person name="Inagaki F."/>
            <person name="Takami H."/>
        </authorList>
    </citation>
    <scope>NUCLEOTIDE SEQUENCE</scope>
    <source>
        <strain evidence="1">Expedition CK06-06</strain>
    </source>
</reference>
<dbReference type="EMBL" id="BARS01039810">
    <property type="protein sequence ID" value="GAG23215.1"/>
    <property type="molecule type" value="Genomic_DNA"/>
</dbReference>
<sequence length="115" mass="13437">ANNFEKDEFGYIVYKTFSENYQPPKHWEIEAGKTITKFCDKNIYADCSYGINFATLGWIEENSDGRTVWRCRIRWEWLADVTVPANADGKARCQVLELVERQLAAKIRRIKEAAR</sequence>
<feature type="non-terminal residue" evidence="1">
    <location>
        <position position="1"/>
    </location>
</feature>
<protein>
    <submittedName>
        <fullName evidence="1">Uncharacterized protein</fullName>
    </submittedName>
</protein>
<accession>X0VY12</accession>
<gene>
    <name evidence="1" type="ORF">S01H1_60766</name>
</gene>
<dbReference type="AlphaFoldDB" id="X0VY12"/>
<name>X0VY12_9ZZZZ</name>
<comment type="caution">
    <text evidence="1">The sequence shown here is derived from an EMBL/GenBank/DDBJ whole genome shotgun (WGS) entry which is preliminary data.</text>
</comment>
<organism evidence="1">
    <name type="scientific">marine sediment metagenome</name>
    <dbReference type="NCBI Taxonomy" id="412755"/>
    <lineage>
        <taxon>unclassified sequences</taxon>
        <taxon>metagenomes</taxon>
        <taxon>ecological metagenomes</taxon>
    </lineage>
</organism>